<keyword evidence="4 7" id="KW-0255">Endonuclease</keyword>
<keyword evidence="2 7" id="KW-0540">Nuclease</keyword>
<accession>A0A1F6WQC0</accession>
<evidence type="ECO:0000256" key="2">
    <source>
        <dbReference type="ARBA" id="ARBA00022722"/>
    </source>
</evidence>
<protein>
    <recommendedName>
        <fullName evidence="7">Endoribonuclease YbeY</fullName>
        <ecNumber evidence="7">3.1.-.-</ecNumber>
    </recommendedName>
</protein>
<keyword evidence="5 7" id="KW-0378">Hydrolase</keyword>
<dbReference type="EMBL" id="MFUO01000016">
    <property type="protein sequence ID" value="OGI83945.1"/>
    <property type="molecule type" value="Genomic_DNA"/>
</dbReference>
<dbReference type="GO" id="GO:0005737">
    <property type="term" value="C:cytoplasm"/>
    <property type="evidence" value="ECO:0007669"/>
    <property type="project" value="UniProtKB-SubCell"/>
</dbReference>
<comment type="subcellular location">
    <subcellularLocation>
        <location evidence="7">Cytoplasm</location>
    </subcellularLocation>
</comment>
<dbReference type="NCBIfam" id="TIGR00043">
    <property type="entry name" value="rRNA maturation RNase YbeY"/>
    <property type="match status" value="1"/>
</dbReference>
<dbReference type="InterPro" id="IPR023091">
    <property type="entry name" value="MetalPrtase_cat_dom_sf_prd"/>
</dbReference>
<feature type="binding site" evidence="7">
    <location>
        <position position="108"/>
    </location>
    <ligand>
        <name>Zn(2+)</name>
        <dbReference type="ChEBI" id="CHEBI:29105"/>
        <note>catalytic</note>
    </ligand>
</feature>
<organism evidence="8 9">
    <name type="scientific">Candidatus Nomurabacteria bacterium RIFCSPLOWO2_01_FULL_33_17</name>
    <dbReference type="NCBI Taxonomy" id="1801764"/>
    <lineage>
        <taxon>Bacteria</taxon>
        <taxon>Candidatus Nomuraibacteriota</taxon>
    </lineage>
</organism>
<evidence type="ECO:0000256" key="1">
    <source>
        <dbReference type="ARBA" id="ARBA00010875"/>
    </source>
</evidence>
<dbReference type="AlphaFoldDB" id="A0A1F6WQC0"/>
<dbReference type="HAMAP" id="MF_00009">
    <property type="entry name" value="Endoribonucl_YbeY"/>
    <property type="match status" value="1"/>
</dbReference>
<dbReference type="GO" id="GO:0006364">
    <property type="term" value="P:rRNA processing"/>
    <property type="evidence" value="ECO:0007669"/>
    <property type="project" value="UniProtKB-UniRule"/>
</dbReference>
<comment type="cofactor">
    <cofactor evidence="7">
        <name>Zn(2+)</name>
        <dbReference type="ChEBI" id="CHEBI:29105"/>
    </cofactor>
    <text evidence="7">Binds 1 zinc ion.</text>
</comment>
<feature type="binding site" evidence="7">
    <location>
        <position position="118"/>
    </location>
    <ligand>
        <name>Zn(2+)</name>
        <dbReference type="ChEBI" id="CHEBI:29105"/>
        <note>catalytic</note>
    </ligand>
</feature>
<evidence type="ECO:0000256" key="4">
    <source>
        <dbReference type="ARBA" id="ARBA00022759"/>
    </source>
</evidence>
<feature type="binding site" evidence="7">
    <location>
        <position position="112"/>
    </location>
    <ligand>
        <name>Zn(2+)</name>
        <dbReference type="ChEBI" id="CHEBI:29105"/>
        <note>catalytic</note>
    </ligand>
</feature>
<comment type="similarity">
    <text evidence="1 7">Belongs to the endoribonuclease YbeY family.</text>
</comment>
<keyword evidence="7" id="KW-0690">Ribosome biogenesis</keyword>
<keyword evidence="6 7" id="KW-0862">Zinc</keyword>
<keyword evidence="7" id="KW-0963">Cytoplasm</keyword>
<dbReference type="GO" id="GO:0004521">
    <property type="term" value="F:RNA endonuclease activity"/>
    <property type="evidence" value="ECO:0007669"/>
    <property type="project" value="UniProtKB-UniRule"/>
</dbReference>
<evidence type="ECO:0000256" key="3">
    <source>
        <dbReference type="ARBA" id="ARBA00022723"/>
    </source>
</evidence>
<evidence type="ECO:0000256" key="7">
    <source>
        <dbReference type="HAMAP-Rule" id="MF_00009"/>
    </source>
</evidence>
<dbReference type="EC" id="3.1.-.-" evidence="7"/>
<dbReference type="Proteomes" id="UP000178184">
    <property type="component" value="Unassembled WGS sequence"/>
</dbReference>
<reference evidence="8 9" key="1">
    <citation type="journal article" date="2016" name="Nat. Commun.">
        <title>Thousands of microbial genomes shed light on interconnected biogeochemical processes in an aquifer system.</title>
        <authorList>
            <person name="Anantharaman K."/>
            <person name="Brown C.T."/>
            <person name="Hug L.A."/>
            <person name="Sharon I."/>
            <person name="Castelle C.J."/>
            <person name="Probst A.J."/>
            <person name="Thomas B.C."/>
            <person name="Singh A."/>
            <person name="Wilkins M.J."/>
            <person name="Karaoz U."/>
            <person name="Brodie E.L."/>
            <person name="Williams K.H."/>
            <person name="Hubbard S.S."/>
            <person name="Banfield J.F."/>
        </authorList>
    </citation>
    <scope>NUCLEOTIDE SEQUENCE [LARGE SCALE GENOMIC DNA]</scope>
</reference>
<sequence>MIDTDTFSIVFLSSKSNINKREISSLPFINIKDHILGKNYELSLVIANKKTITNLNKKYRNMDYTPNILSFPYTKKSGEIFIHLPTAKLQAPKFDMDFPTYVVFLFIHGCLHLNDVQHSSTMEMQEMKILKNLYLNKKLAKDKNVRKK</sequence>
<comment type="caution">
    <text evidence="8">The sequence shown here is derived from an EMBL/GenBank/DDBJ whole genome shotgun (WGS) entry which is preliminary data.</text>
</comment>
<dbReference type="STRING" id="1801764.A2903_02120"/>
<keyword evidence="7" id="KW-0698">rRNA processing</keyword>
<evidence type="ECO:0000256" key="5">
    <source>
        <dbReference type="ARBA" id="ARBA00022801"/>
    </source>
</evidence>
<keyword evidence="3 7" id="KW-0479">Metal-binding</keyword>
<proteinExistence type="inferred from homology"/>
<dbReference type="GO" id="GO:0004222">
    <property type="term" value="F:metalloendopeptidase activity"/>
    <property type="evidence" value="ECO:0007669"/>
    <property type="project" value="InterPro"/>
</dbReference>
<dbReference type="GO" id="GO:0008270">
    <property type="term" value="F:zinc ion binding"/>
    <property type="evidence" value="ECO:0007669"/>
    <property type="project" value="UniProtKB-UniRule"/>
</dbReference>
<dbReference type="SUPFAM" id="SSF55486">
    <property type="entry name" value="Metalloproteases ('zincins'), catalytic domain"/>
    <property type="match status" value="1"/>
</dbReference>
<name>A0A1F6WQC0_9BACT</name>
<comment type="function">
    <text evidence="7">Single strand-specific metallo-endoribonuclease involved in late-stage 70S ribosome quality control and in maturation of the 3' terminus of the 16S rRNA.</text>
</comment>
<gene>
    <name evidence="7" type="primary">ybeY</name>
    <name evidence="8" type="ORF">A2903_02120</name>
</gene>
<dbReference type="InterPro" id="IPR002036">
    <property type="entry name" value="YbeY"/>
</dbReference>
<dbReference type="Gene3D" id="3.40.390.30">
    <property type="entry name" value="Metalloproteases ('zincins'), catalytic domain"/>
    <property type="match status" value="1"/>
</dbReference>
<dbReference type="PANTHER" id="PTHR46986">
    <property type="entry name" value="ENDORIBONUCLEASE YBEY, CHLOROPLASTIC"/>
    <property type="match status" value="1"/>
</dbReference>
<evidence type="ECO:0000256" key="6">
    <source>
        <dbReference type="ARBA" id="ARBA00022833"/>
    </source>
</evidence>
<evidence type="ECO:0000313" key="9">
    <source>
        <dbReference type="Proteomes" id="UP000178184"/>
    </source>
</evidence>
<dbReference type="Pfam" id="PF02130">
    <property type="entry name" value="YbeY"/>
    <property type="match status" value="1"/>
</dbReference>
<dbReference type="PANTHER" id="PTHR46986:SF1">
    <property type="entry name" value="ENDORIBONUCLEASE YBEY, CHLOROPLASTIC"/>
    <property type="match status" value="1"/>
</dbReference>
<evidence type="ECO:0000313" key="8">
    <source>
        <dbReference type="EMBL" id="OGI83945.1"/>
    </source>
</evidence>